<dbReference type="SUPFAM" id="SSF56672">
    <property type="entry name" value="DNA/RNA polymerases"/>
    <property type="match status" value="1"/>
</dbReference>
<dbReference type="InterPro" id="IPR043502">
    <property type="entry name" value="DNA/RNA_pol_sf"/>
</dbReference>
<evidence type="ECO:0008006" key="5">
    <source>
        <dbReference type="Google" id="ProtNLM"/>
    </source>
</evidence>
<dbReference type="InterPro" id="IPR000477">
    <property type="entry name" value="RT_dom"/>
</dbReference>
<organism evidence="4">
    <name type="scientific">Tanacetum cinerariifolium</name>
    <name type="common">Dalmatian daisy</name>
    <name type="synonym">Chrysanthemum cinerariifolium</name>
    <dbReference type="NCBI Taxonomy" id="118510"/>
    <lineage>
        <taxon>Eukaryota</taxon>
        <taxon>Viridiplantae</taxon>
        <taxon>Streptophyta</taxon>
        <taxon>Embryophyta</taxon>
        <taxon>Tracheophyta</taxon>
        <taxon>Spermatophyta</taxon>
        <taxon>Magnoliopsida</taxon>
        <taxon>eudicotyledons</taxon>
        <taxon>Gunneridae</taxon>
        <taxon>Pentapetalae</taxon>
        <taxon>asterids</taxon>
        <taxon>campanulids</taxon>
        <taxon>Asterales</taxon>
        <taxon>Asteraceae</taxon>
        <taxon>Asteroideae</taxon>
        <taxon>Anthemideae</taxon>
        <taxon>Anthemidinae</taxon>
        <taxon>Tanacetum</taxon>
    </lineage>
</organism>
<reference evidence="4" key="1">
    <citation type="journal article" date="2019" name="Sci. Rep.">
        <title>Draft genome of Tanacetum cinerariifolium, the natural source of mosquito coil.</title>
        <authorList>
            <person name="Yamashiro T."/>
            <person name="Shiraishi A."/>
            <person name="Satake H."/>
            <person name="Nakayama K."/>
        </authorList>
    </citation>
    <scope>NUCLEOTIDE SEQUENCE</scope>
</reference>
<dbReference type="Pfam" id="PF14111">
    <property type="entry name" value="DUF4283"/>
    <property type="match status" value="1"/>
</dbReference>
<dbReference type="InterPro" id="IPR036691">
    <property type="entry name" value="Endo/exonu/phosph_ase_sf"/>
</dbReference>
<evidence type="ECO:0000259" key="3">
    <source>
        <dbReference type="Pfam" id="PF14111"/>
    </source>
</evidence>
<dbReference type="Pfam" id="PF00078">
    <property type="entry name" value="RVT_1"/>
    <property type="match status" value="1"/>
</dbReference>
<evidence type="ECO:0000256" key="1">
    <source>
        <dbReference type="SAM" id="MobiDB-lite"/>
    </source>
</evidence>
<feature type="region of interest" description="Disordered" evidence="1">
    <location>
        <begin position="1696"/>
        <end position="1721"/>
    </location>
</feature>
<protein>
    <recommendedName>
        <fullName evidence="5">RNA-directed DNA polymerase, eukaryota, reverse transcriptase zinc-binding domain protein</fullName>
    </recommendedName>
</protein>
<gene>
    <name evidence="4" type="ORF">Tci_059579</name>
</gene>
<feature type="domain" description="Reverse transcriptase" evidence="2">
    <location>
        <begin position="2060"/>
        <end position="2183"/>
    </location>
</feature>
<dbReference type="PANTHER" id="PTHR33116">
    <property type="entry name" value="REVERSE TRANSCRIPTASE ZINC-BINDING DOMAIN-CONTAINING PROTEIN-RELATED-RELATED"/>
    <property type="match status" value="1"/>
</dbReference>
<evidence type="ECO:0000313" key="4">
    <source>
        <dbReference type="EMBL" id="GEU87601.1"/>
    </source>
</evidence>
<evidence type="ECO:0000259" key="2">
    <source>
        <dbReference type="Pfam" id="PF00078"/>
    </source>
</evidence>
<dbReference type="InterPro" id="IPR025558">
    <property type="entry name" value="DUF4283"/>
</dbReference>
<dbReference type="EMBL" id="BKCJ010009576">
    <property type="protein sequence ID" value="GEU87601.1"/>
    <property type="molecule type" value="Genomic_DNA"/>
</dbReference>
<proteinExistence type="predicted"/>
<feature type="compositionally biased region" description="Basic residues" evidence="1">
    <location>
        <begin position="36"/>
        <end position="46"/>
    </location>
</feature>
<feature type="domain" description="DUF4283" evidence="3">
    <location>
        <begin position="1834"/>
        <end position="1905"/>
    </location>
</feature>
<comment type="caution">
    <text evidence="4">The sequence shown here is derived from an EMBL/GenBank/DDBJ whole genome shotgun (WGS) entry which is preliminary data.</text>
</comment>
<name>A0A6L2NMR0_TANCI</name>
<feature type="compositionally biased region" description="Basic and acidic residues" evidence="1">
    <location>
        <begin position="1701"/>
        <end position="1711"/>
    </location>
</feature>
<accession>A0A6L2NMR0</accession>
<dbReference type="Gene3D" id="3.60.10.10">
    <property type="entry name" value="Endonuclease/exonuclease/phosphatase"/>
    <property type="match status" value="1"/>
</dbReference>
<dbReference type="CDD" id="cd01650">
    <property type="entry name" value="RT_nLTR_like"/>
    <property type="match status" value="1"/>
</dbReference>
<dbReference type="SUPFAM" id="SSF56219">
    <property type="entry name" value="DNase I-like"/>
    <property type="match status" value="1"/>
</dbReference>
<sequence length="2331" mass="262975">MPIESNEPPDPSFVTMTSADDIVHSLLNGSKDKVGKNKNRKPHRGIKVSTHGSDGACSVLRRLCSAKVTRKARGRADESLVIIEVDGIASAETGNVCDREIAGSGTGFEHNNMEDVVSISAGQTSSHDGIDKDGSGFVFGKNVNSAGFLKKPLGPVFNVQFINVVKSNPFGRFAKKLKKGSKAIALKTEFTPNYVIKKDNGKRRIEFSAKEIRGANLVLCNCMGTLWVCVYNFPMELCNDNWIGKIMSGMGKPLLMDNMTKERCLKKSGKLNFTRDLVEVLTDDDLPSLLEISYPPNGNWQAKVGVLDVKYQWKPPICTHCKTFGHSTLSCKVRPRTEEEIAAKNLRDALKIGKYVVHDSGKKNVDDEGKNNIGNNAPVQEVKKKSLVEKPMLASTYNKDFGPKVLVRGSGSAVAGMSSLSEDVPVNSFQVLDDEVMKDQEECVFETMEEDIIMNFYNKCHKYGLDPSYEDDDVATEDGDMAKEMRAEDVDLDAYNSDIGTKVKKRNLVNICSTILGPWQWVSNNASCSNGTRIIVGWDTNSIGVMVISQSTQLMNLFVESIDGHHRFYCSFFYAYVRASGRKPLWRELIFHSLVVKDEPWVLMGDINVILDPLERSVGSSYFTASMEEFRDCLGEIGVEDLWSCSAFMEKFVNSNAQFLPFVASDHTFAVVEIPVMSRAKPRPFKFANFLADKEEFLPIIKNVWDSHIPRHVMFTVVSKLKLLKKPLRKLKVTQGDLAKKVAESRHESERVQTMKVDDSHNSVLRNKEIECLKMYKDAMRDEESMLKQRAKVTWLSEGDANTKFFHKTVKGNSNRNRIENIEDMEGFMFSSQYVRDQFVKHFHSVLSEARRVVPISDLGSLFNKRLSPEVVKFLVRPVSREKIKSVIFAMNDDKAPGPDGFSFEFLRHLGLLLVMKCVLLLVFLGMLVDESQNAFIPLRQISDNILLTQELIRIVGRQKWRSRLTFIRQLSVHSVMIIRDALKEFSDVSGLVPNLDKSSVFFGNVPGLVKASILRVMPFSVGFLPVRYLGLPLLSSRLFKHHCSGLIDNVKKRLMNYKNKALSDSIFILPKAVNAEIKQLMHGFLWSHGDLRMGNAKVKWKDVCLLKNQGGLDSLWVKWANAYRLIDRSSNVRNFWDVPILNDICWGWRELLQCRDVLRENFVCRIGVGSQTFVWYDNWLSLVWRGKFPFLFQLPPPLLFKDRKDIVLWRLIRFLRTYQRSNDGKVGNFSVSDVWTDFLSLILRFSRQVMEAVELWNIGVEDSNGGNNFSFFLGFVIWIVAAVVHRRVCMEGKEILSDVAGRGSFKGGSSNESYPHMATRVVSNSNFELRTMDLGNTFDPNSTHLIHGSIVQTHSIDDVAKAAPKGTESIASDNINVAKIFGVSLKTLKDFDNITRAIKLGKHEAVFSRMTEERCNKVMEAIFNYWKLIEERANAMDQPKGSDPIVQYADINTKLTSYAGAAGATVKVQPKVSNFRPLTTELVFNGVNISIPHKVIEKGRSSFAWCLLKVNSEADLVDYVTIGIPSLTRMIASKKPSVLSMNEGRLDVMYTNNGFQMVGKKRRRKAPTSAPKKVATNMGNAFSSSSLLKNNATSSNQENITSTNSYSVLNVEDEEEGEYVENVSDETANLFPNDGNPPFDKMTSADDIVHSSLNGYKDKVGKNKNRKPYRGIKVSTTGLAGAGFVLRHLRSAKVTRKARGRADESPDDNRGRKRATNSHWNDEISEVLSGLRTGSEHTNMEDVVSIGAGQTSSQDGIASDKGGSGFVFGKNVNSVSQVMFSTIVDMFDEKLKQRSDEMALKMEFTPNFVIKQDHGKRRIEFYGEEITKGGGEACSMQLHGYFVGTSMDYRVVRGNLMRMWRIFDIEDITKTNSGVFYFKFKSEDGMKKVLESAPWMIMSGVGKPLLMDNITKERCLKKLGKLDFARVLVEVSTDDDFHVRWKFIILLLVTGWLKLRTEEEIAAKNLRDALKIGKPVFWVKGYPGLSRYKAISKIIANRIKGFLSMLVNENQNAFIPSRQISDNVLLTQELIRNYHRNWGPSKVAFKIDIHKAHGYFNGMRGLRQGDPLSLYLFTLVMEVFSLMVKRKIEDDEGFKYHWRCENLKITHLGFADDLMLFSRADVHSVNILSLALKDFSGVPGLVPNFDKSSVFFGNIPGHVKYSILHLMPFAVGVLPVRYLGLPLISTRLFKHHCSGLIDNVKKRLMNWRNKALSFAAIIAKIDQLMCGFLWSHGELKRGHAKVRWKDVWCLKNQGGLGGLDDMGEMVIGFSVIIKCKFGWDSQRGVMSDVVCVLMIPWSYEDIWKLWISWIAYLWADPNMQPIDTLDMVGS</sequence>
<feature type="region of interest" description="Disordered" evidence="1">
    <location>
        <begin position="29"/>
        <end position="51"/>
    </location>
</feature>
<dbReference type="PANTHER" id="PTHR33116:SF76">
    <property type="entry name" value="DUF4283 DOMAIN-CONTAINING PROTEIN"/>
    <property type="match status" value="1"/>
</dbReference>